<gene>
    <name evidence="2" type="ORF">Clacol_008346</name>
</gene>
<dbReference type="Proteomes" id="UP001050691">
    <property type="component" value="Unassembled WGS sequence"/>
</dbReference>
<organism evidence="2 3">
    <name type="scientific">Clathrus columnatus</name>
    <dbReference type="NCBI Taxonomy" id="1419009"/>
    <lineage>
        <taxon>Eukaryota</taxon>
        <taxon>Fungi</taxon>
        <taxon>Dikarya</taxon>
        <taxon>Basidiomycota</taxon>
        <taxon>Agaricomycotina</taxon>
        <taxon>Agaricomycetes</taxon>
        <taxon>Phallomycetidae</taxon>
        <taxon>Phallales</taxon>
        <taxon>Clathraceae</taxon>
        <taxon>Clathrus</taxon>
    </lineage>
</organism>
<feature type="chain" id="PRO_5043394350" evidence="1">
    <location>
        <begin position="20"/>
        <end position="240"/>
    </location>
</feature>
<keyword evidence="1" id="KW-0732">Signal</keyword>
<dbReference type="EMBL" id="BPWL01000009">
    <property type="protein sequence ID" value="GJJ14089.1"/>
    <property type="molecule type" value="Genomic_DNA"/>
</dbReference>
<protein>
    <submittedName>
        <fullName evidence="2">Uncharacterized protein</fullName>
    </submittedName>
</protein>
<evidence type="ECO:0000313" key="3">
    <source>
        <dbReference type="Proteomes" id="UP001050691"/>
    </source>
</evidence>
<feature type="signal peptide" evidence="1">
    <location>
        <begin position="1"/>
        <end position="19"/>
    </location>
</feature>
<dbReference type="AlphaFoldDB" id="A0AAV5ALT9"/>
<keyword evidence="3" id="KW-1185">Reference proteome</keyword>
<proteinExistence type="predicted"/>
<evidence type="ECO:0000256" key="1">
    <source>
        <dbReference type="SAM" id="SignalP"/>
    </source>
</evidence>
<comment type="caution">
    <text evidence="2">The sequence shown here is derived from an EMBL/GenBank/DDBJ whole genome shotgun (WGS) entry which is preliminary data.</text>
</comment>
<name>A0AAV5ALT9_9AGAM</name>
<accession>A0AAV5ALT9</accession>
<evidence type="ECO:0000313" key="2">
    <source>
        <dbReference type="EMBL" id="GJJ14089.1"/>
    </source>
</evidence>
<reference evidence="2" key="1">
    <citation type="submission" date="2021-10" db="EMBL/GenBank/DDBJ databases">
        <title>De novo Genome Assembly of Clathrus columnatus (Basidiomycota, Fungi) Using Illumina and Nanopore Sequence Data.</title>
        <authorList>
            <person name="Ogiso-Tanaka E."/>
            <person name="Itagaki H."/>
            <person name="Hosoya T."/>
            <person name="Hosaka K."/>
        </authorList>
    </citation>
    <scope>NUCLEOTIDE SEQUENCE</scope>
    <source>
        <strain evidence="2">MO-923</strain>
    </source>
</reference>
<sequence>MHFLSGLVFLPLVLKTVASSPNLQSRQGAVAFFQPSLNGGSQLDNAGDGFGEPLNVIISALSSPGVLTDAGILNWARSVNFSTECLDQHLGGPQTANLGDGNGFTNQTAEIREDFGNALLGTCLESLIGGNHFRYWRQNGPEANTGALFLARPNLNHTPEEAYPKRKKNLSENHTIAPNGYDVGRDALVASATSAPTSFGGVTYTATSETITGLLPVGSQGVNHGIALDGIVKLLTITIQ</sequence>